<feature type="compositionally biased region" description="Basic and acidic residues" evidence="1">
    <location>
        <begin position="97"/>
        <end position="113"/>
    </location>
</feature>
<sequence length="320" mass="36200">MSSSGTRLLLLCNSPAWLKRIRHSTHCQMRREWTGEEIKISGINTQLEFREWWWQGSGVTSVIISGVEDQSVGASALKGRRCLPHLASPVPSGAARGPEERGREGERDERDEVEIFRRENEEIEITALTDGSRRVSHRSQSQEVKDGAGSRTNVHVHSVCERTDQDSILYCGTRKDFSITTLPPAPVIAPGFRIHKHRVPLGAPAAATRPDLYLLLHDMRLRRQLVRSGFPACEKSNRLARRGRVTPALWVLPEKQVIVTRSRNLQHLLRRDSHELRESPFRDQLKKFPLNSAFPPPTLPDRCLPMTPLTAHLEGCSDIM</sequence>
<evidence type="ECO:0000256" key="1">
    <source>
        <dbReference type="SAM" id="MobiDB-lite"/>
    </source>
</evidence>
<accession>A0A9N7TWV4</accession>
<feature type="region of interest" description="Disordered" evidence="1">
    <location>
        <begin position="130"/>
        <end position="150"/>
    </location>
</feature>
<proteinExistence type="predicted"/>
<evidence type="ECO:0000313" key="2">
    <source>
        <dbReference type="EMBL" id="CAB1420399.1"/>
    </source>
</evidence>
<protein>
    <submittedName>
        <fullName evidence="2">Uncharacterized protein</fullName>
    </submittedName>
</protein>
<gene>
    <name evidence="2" type="ORF">PLEPLA_LOCUS8274</name>
</gene>
<keyword evidence="3" id="KW-1185">Reference proteome</keyword>
<feature type="region of interest" description="Disordered" evidence="1">
    <location>
        <begin position="84"/>
        <end position="113"/>
    </location>
</feature>
<name>A0A9N7TWV4_PLEPL</name>
<dbReference type="EMBL" id="CADEAL010000450">
    <property type="protein sequence ID" value="CAB1420399.1"/>
    <property type="molecule type" value="Genomic_DNA"/>
</dbReference>
<comment type="caution">
    <text evidence="2">The sequence shown here is derived from an EMBL/GenBank/DDBJ whole genome shotgun (WGS) entry which is preliminary data.</text>
</comment>
<organism evidence="2 3">
    <name type="scientific">Pleuronectes platessa</name>
    <name type="common">European plaice</name>
    <dbReference type="NCBI Taxonomy" id="8262"/>
    <lineage>
        <taxon>Eukaryota</taxon>
        <taxon>Metazoa</taxon>
        <taxon>Chordata</taxon>
        <taxon>Craniata</taxon>
        <taxon>Vertebrata</taxon>
        <taxon>Euteleostomi</taxon>
        <taxon>Actinopterygii</taxon>
        <taxon>Neopterygii</taxon>
        <taxon>Teleostei</taxon>
        <taxon>Neoteleostei</taxon>
        <taxon>Acanthomorphata</taxon>
        <taxon>Carangaria</taxon>
        <taxon>Pleuronectiformes</taxon>
        <taxon>Pleuronectoidei</taxon>
        <taxon>Pleuronectidae</taxon>
        <taxon>Pleuronectes</taxon>
    </lineage>
</organism>
<dbReference type="AlphaFoldDB" id="A0A9N7TWV4"/>
<dbReference type="Proteomes" id="UP001153269">
    <property type="component" value="Unassembled WGS sequence"/>
</dbReference>
<reference evidence="2" key="1">
    <citation type="submission" date="2020-03" db="EMBL/GenBank/DDBJ databases">
        <authorList>
            <person name="Weist P."/>
        </authorList>
    </citation>
    <scope>NUCLEOTIDE SEQUENCE</scope>
</reference>
<evidence type="ECO:0000313" key="3">
    <source>
        <dbReference type="Proteomes" id="UP001153269"/>
    </source>
</evidence>